<dbReference type="GO" id="GO:0008270">
    <property type="term" value="F:zinc ion binding"/>
    <property type="evidence" value="ECO:0007669"/>
    <property type="project" value="UniProtKB-KW"/>
</dbReference>
<feature type="compositionally biased region" description="Basic and acidic residues" evidence="2">
    <location>
        <begin position="2999"/>
        <end position="3015"/>
    </location>
</feature>
<feature type="compositionally biased region" description="Basic and acidic residues" evidence="2">
    <location>
        <begin position="5086"/>
        <end position="5099"/>
    </location>
</feature>
<feature type="compositionally biased region" description="Basic and acidic residues" evidence="2">
    <location>
        <begin position="4405"/>
        <end position="4417"/>
    </location>
</feature>
<feature type="region of interest" description="Disordered" evidence="2">
    <location>
        <begin position="4716"/>
        <end position="4735"/>
    </location>
</feature>
<feature type="compositionally biased region" description="Basic and acidic residues" evidence="2">
    <location>
        <begin position="3134"/>
        <end position="3143"/>
    </location>
</feature>
<name>A0AAW2EU82_9HYME</name>
<feature type="region of interest" description="Disordered" evidence="2">
    <location>
        <begin position="4340"/>
        <end position="4363"/>
    </location>
</feature>
<feature type="compositionally biased region" description="Acidic residues" evidence="2">
    <location>
        <begin position="4175"/>
        <end position="4189"/>
    </location>
</feature>
<feature type="region of interest" description="Disordered" evidence="2">
    <location>
        <begin position="1"/>
        <end position="159"/>
    </location>
</feature>
<comment type="caution">
    <text evidence="4">The sequence shown here is derived from an EMBL/GenBank/DDBJ whole genome shotgun (WGS) entry which is preliminary data.</text>
</comment>
<evidence type="ECO:0000259" key="3">
    <source>
        <dbReference type="PROSITE" id="PS50157"/>
    </source>
</evidence>
<feature type="compositionally biased region" description="Basic residues" evidence="2">
    <location>
        <begin position="1043"/>
        <end position="1061"/>
    </location>
</feature>
<feature type="region of interest" description="Disordered" evidence="2">
    <location>
        <begin position="692"/>
        <end position="714"/>
    </location>
</feature>
<evidence type="ECO:0000256" key="1">
    <source>
        <dbReference type="PROSITE-ProRule" id="PRU00042"/>
    </source>
</evidence>
<dbReference type="InterPro" id="IPR013087">
    <property type="entry name" value="Znf_C2H2_type"/>
</dbReference>
<feature type="region of interest" description="Disordered" evidence="2">
    <location>
        <begin position="291"/>
        <end position="328"/>
    </location>
</feature>
<feature type="region of interest" description="Disordered" evidence="2">
    <location>
        <begin position="2212"/>
        <end position="2244"/>
    </location>
</feature>
<feature type="compositionally biased region" description="Basic and acidic residues" evidence="2">
    <location>
        <begin position="1635"/>
        <end position="1684"/>
    </location>
</feature>
<feature type="region of interest" description="Disordered" evidence="2">
    <location>
        <begin position="4579"/>
        <end position="4626"/>
    </location>
</feature>
<feature type="compositionally biased region" description="Acidic residues" evidence="2">
    <location>
        <begin position="201"/>
        <end position="227"/>
    </location>
</feature>
<feature type="compositionally biased region" description="Basic and acidic residues" evidence="2">
    <location>
        <begin position="4190"/>
        <end position="4202"/>
    </location>
</feature>
<feature type="region of interest" description="Disordered" evidence="2">
    <location>
        <begin position="1352"/>
        <end position="1379"/>
    </location>
</feature>
<feature type="region of interest" description="Disordered" evidence="2">
    <location>
        <begin position="1190"/>
        <end position="1316"/>
    </location>
</feature>
<feature type="region of interest" description="Disordered" evidence="2">
    <location>
        <begin position="3909"/>
        <end position="3944"/>
    </location>
</feature>
<feature type="region of interest" description="Disordered" evidence="2">
    <location>
        <begin position="1614"/>
        <end position="1792"/>
    </location>
</feature>
<feature type="compositionally biased region" description="Basic and acidic residues" evidence="2">
    <location>
        <begin position="5326"/>
        <end position="5356"/>
    </location>
</feature>
<feature type="compositionally biased region" description="Basic and acidic residues" evidence="2">
    <location>
        <begin position="5064"/>
        <end position="5077"/>
    </location>
</feature>
<feature type="compositionally biased region" description="Polar residues" evidence="2">
    <location>
        <begin position="1249"/>
        <end position="1258"/>
    </location>
</feature>
<feature type="compositionally biased region" description="Low complexity" evidence="2">
    <location>
        <begin position="2801"/>
        <end position="2810"/>
    </location>
</feature>
<feature type="compositionally biased region" description="Basic residues" evidence="2">
    <location>
        <begin position="5440"/>
        <end position="5450"/>
    </location>
</feature>
<feature type="compositionally biased region" description="Basic residues" evidence="2">
    <location>
        <begin position="3613"/>
        <end position="3625"/>
    </location>
</feature>
<feature type="region of interest" description="Disordered" evidence="2">
    <location>
        <begin position="1434"/>
        <end position="1505"/>
    </location>
</feature>
<feature type="compositionally biased region" description="Basic and acidic residues" evidence="2">
    <location>
        <begin position="4595"/>
        <end position="4607"/>
    </location>
</feature>
<feature type="compositionally biased region" description="Basic residues" evidence="2">
    <location>
        <begin position="1235"/>
        <end position="1248"/>
    </location>
</feature>
<evidence type="ECO:0000256" key="2">
    <source>
        <dbReference type="SAM" id="MobiDB-lite"/>
    </source>
</evidence>
<feature type="region of interest" description="Disordered" evidence="2">
    <location>
        <begin position="2879"/>
        <end position="2912"/>
    </location>
</feature>
<feature type="compositionally biased region" description="Basic residues" evidence="2">
    <location>
        <begin position="5281"/>
        <end position="5296"/>
    </location>
</feature>
<keyword evidence="5" id="KW-1185">Reference proteome</keyword>
<feature type="compositionally biased region" description="Basic residues" evidence="2">
    <location>
        <begin position="2401"/>
        <end position="2410"/>
    </location>
</feature>
<feature type="compositionally biased region" description="Acidic residues" evidence="2">
    <location>
        <begin position="2894"/>
        <end position="2910"/>
    </location>
</feature>
<sequence>MRERTPSADDTPKRAPPAPSREAASADVSGSEASNDETIEGYHTAKFLSGIPSASGSASSSDRMVASTQSLEDLGVNHPANAAGSNADRQQHQQQQQQLLQERYGQAYRSSSAQTAQDKRSRLSNVINNLRKKVPDGAPGGSSSPRKEEDDRTSVERNLENLENIEKYLTVLNGVIKDNEEEEDKKAEKAKELEKQRIDANEEEEKEEEEDDSDDDDSDDDDEEEDEDRRNTAVKSESSNEGDNETAVVPRLEDSAMVENAEDTEFSETADCSNVNRAVEDSLRDLEASISKELMQSPSKMEIERLDAEAKRSSDDDRSVSRENKESRTLSAIIMDRLSEHQVEERANVDDGRGNRTRDELAVTENAEVQAICVELLSDLLSDVYRTIDDREKQKAEDCERTKKTDMVESRVEKTKDSSASVQELSVTSLHCSLPLDKVASVLQNCESVNSRLSLGSPPSLPSAQKLKPLSCNTPPVRLLCLYCDRKFLSMSLRQRHTERAHQLGGGRRSERNLRKPSQNCQYCSEKCADTLEALFQHMVGSHGDKYHACVQCSTRYSTREALVGHTMETHGGNAERINQPEKIKEGSPSCKEICSQNIREKVSMSAREKKSEEKESEDQGDSQRSDSSRTKLIATRESIDNPASPEFDSSFYSNVSCNVRENLLHHLDGKLQTISGPSSSTCMPPIAISSSTAVTTTTESKSPQQQPQQSYHEHNQIQFPIDISLTAATPVYSKNFSASEEHENSSEYARKAGRTSSGSRPRRVSFEKYNFPRKYDGREQWTCSIKDLSKFDISTQLSLRRKQQLLKERLAVSRLHQTPLPSCESTEVSLRDQEQTEPIVETAASNQDDADTVDAGATALDVVLDAGEPLPSEAKNESTIKLTAISSSSSSIVCTEFSGEFANFMRLRRREESDREVASAQEIVYAELSGEWSRMRIYICGACGSRHVTLKEMEDHKASTHPRILCSHFDLAGDQREYYKHLYLPGKDAPTDAARDASLTEMVCTKCTKSCPNVGELHRHMLECGGDQAWLLGLTGSGKKKCKWRPFGSRSRRRRQRGMKRNIQNSQTQPQPRVINVDRCKEKQAPAGPRVRPSDRESIQKMLANLPAKRATRKVLQDNVMRSQGRLRNVQTRTRPHLIGDNSSRISRNKAALRNKLLKNAKSIQRNRCRSDNIAAVIESVVRKCHEIEKKSDSDGDKSTENEDKEEAKEVNEDLSKATSKSLDQNDRIIRPRVVGRPRVLSKRRNLKNPQLQSKSGNRLAKAMSKFAKFKNVSETKDEGEETFSPKSTPKNTKTSPRELDKDDDNIDSKKMSTISGIKNKNKLAQSILKRKRSVDPVASLNASLKAKSQLRTQDGKFARNPNKSSSEKSFEMNTDDGKHKITNSIKIKRKLKAAQKLKKANLQLPRRVTRLSSDSDKMPTLEPVVQIISANEESDKSANDLPILSPVTSSSSLQDQKTSRISTKSVLKEKEDNSEINVDLETEKIKKSTRGRKPKQKTKELAQQKKINTVEENKVSKNNIKLKDDKVKGRKSSLNIVTSDESSKGETSKRETIVKKDLRLKKEEVTKETRSNVKNKIDRDSMKLSGIPFEVKKLLGSASKEDLLNTLELASNDTKRSLRQSTPRSKMLQANDKNPRELDDESDGSKDTSKKEKIELTRKSSRKSIEKKNDDKLTKTNLEKDSASNAIANLPQNEKSQHGKRDRAAKTKEIAIDNSDMESKTSGRQTRGSLSDAKNESSTETASDSFRKGSGLLGKRRSRNKSVDEDKESNTPASDEQTSSDNVLNEKEMEKEFGKICEREIESEYEKNSDNHLDLTVVNINLSHLQSETSNLSVDSGKENSLETPVNVHTKAKVGRPKKTWSARREKSSRKRSLNNVIGILTEGMNIPIEAQQNVQVLTVQTSLDNPERITRHGSAQQPSDGEGNVITMDSTFSELSVLAKSEEGSAENEVITTTSTTDNIHVDDEKNVHYLDETQENAFVDVSPKVTTKACSPATDIILDLSRRKTKGKGSFLEKIVSKIAKQKDALLEGEVGSLLDTAADELTSILEEVGSTLTDNAEHINSEEISHASNNNNDSNVTAISMDKELSAIAESKIQDLENNKSESLIFKHSTGSLEISDNLEENLITKYDAQSENQIKVNDVLNVETKNNDNVSKKVNDVINSIEESHTEETCDIINKESIIPVKITNTNKSSTSLFDISVSSPLITMQKENSEKDEKKGDYTKSRRKCNKRSENTNCSKKSKRKSLKIVEHCTDENNIQKELNEFSPKHSVEESLNTDTEITKSKSLQYTENEVLKNDLKSSSLEKDLKKTIDESSSEKLIHLSEKEVCENDKLMESLEKSVDEIISDKNDAITNVKLTKFNENTVDFSILSSEKNVECEKSVNNTQKKDSIDTNKPSKRTSKRKSQSALSITSPIDAATETLEVSKKSIHTTEKFFSSSIEQHQSSESTHKQLIEIGTTNEDSDISLEKLSSLKKIISEKNEETQNNAMPLKSTKRRNAKTKSLSDEHLDLPGNKSAKTPSKLDDEYNIEDSNKSLSENFKIPEVKDLPQSGKKRSSRKKLQSEDGRWNGGSVSEDSRANEEPADINETSNLIEKKIEEPEETEKCIVSEESNTKKLERSNSSGSIGLTSFSTKTRSMFKKKTQLSNEDLDSSIQSQSAESTDDLSESSCASESSYFRKKRFAKKKMKEEAAVDDIQDNVSLTDSTALKNDKQSLKEKMSKTKSLLDEHLDLSDADDIDIPMDIQASLENTEALENIEREFELTDTSSDLLNESIVKSMDDTENKDSSDTLEPLASNNHDSSDNSATPKKRGAGNFVVVHTKTGEILIVEKRKKLTKEAAKFFCDVCATSFTRKSSLKKHTLSQSHLLQLTKSTKDKVESVNSNTSENVAEEDDNDWKNDEESDQQIESISEDVKSHENIQQSLKLDDNYISYAANEDSTKSLMDLGNTRQMLEDKLLDEEICKITENMSHDEYVLTDHVTPEDSILSSMPEKPVQKKQVDLERGKNTDKKRNKSKKRNLAEEHLILDSPNLEKCRIDSNEFPKSTNDIIRASSSSCDHISIKETTEIIENIEHVSKKCMDIADSKNQSEIIAESLNEESNLKSTCNIDAKTEQQTDFRTTRRTHKKLSKVDNEERENTPALTETNRFSLRPRRSKNIQHYEESDIETDVFFMDTSTEINSDEIENDDAQKKQSEVEGETNSNALQENICVDTEDKNLQEIELGKSKTDSTNETKKRKRGRPRVKNRVISNSDSASVYTKSEVNGNDAVATGNLDESKIKYQKVDSHTEKSLEEISKAPHVDANAQPPKRSRGRPRKNPVLNNSSIQADNSSASQLPKSNHDEIKKKTDMIELCSETIVEEITSINSLISNAESLSAVQERTSESSLSETKTDLLNVEEIQNTEPSVVELAQKTKSTDNETNDTVLIKNCKTTLNSLSEKIEILTPLETNISIDDTKCEPEDKHDDDTRINIFTNLTIEPAVKQSPQITEQTTIDDKKSIESKTFDDDSFKIQERTDISEGEQTKLREEVPEEDVSKTKLLLESEDSEAEILITDNKSFTITSSHESQTAIDNLETANICNEKTGQLNSPGKKLSRKSMSKERETDRKRPKTSKGKRKKVKVAELLSDSENEDDKIESAASSKSKIVKSVFGRVISSEKADKVKEVLNDWVSRSEDDSDMSRSASEARFYSRGPAKFPENGHKKEKKHSSSEIKRDSERSPKKKGNDKCSGEVHGKTKNRKKREKDVESIPENRVESPTSPTKRRHRESKIRADEMIKIFSLRKTYEDVLRTLTDEDDEIEGITNQINTELNSKDKETKRHYEKELNKERTKDKNATSENWENLRVDHDVHGKSKNNSSHRKKNINERSSSPSQFNMFKNRRRENKTKVDERIWRAFDNENSPCLSDDQYLDETREVSNEQNSEIYEPKNLNRLDNSNSVKQKNDDVWESANLIDQKQTEVHSGRGKSKKDSNVNKISKAKTNKKILRDSDNEPSAPSREQQIKNEMQNDQTIRSVSELKNQSKTLMKDNIYESFAHSDSVLSKHMNKEQNNLLAHLDRSQSSKKNRKKIINENWQRSEKNLEFDQDIRRKDEESTISSHNNTLAGEIVKNQLDDLDENSQTNRKSDDNDNDDEEEEEEEEEESDNDHERRRMSPFYARETPDSSVENSSNEEGEEEEEEDGEEEHITHDDNSKKTNEFSSNEFSGEKIIIRSPSSGHRSDVVTIAPTDAMEDNALDVPREIESTMQPRQGKILNFDEELFVECCSRLKTSENELRGAKKIKLDHTESYHRRDDQPQGFRINRDRWRDVESQNSLGSLLESVNQLLGEEMYNSHDKSYRTRGSEQSSRSASPDASRIDNLGYEDSLDVAFEHNNKLRDKIQQRMRESENLIASTFSQKINDNDHPDDDKRDSVGNSYSSSIHEHEQLSTSAISNKEHESSPGHKNKMSSTLGGLQKALSNLLHSNGKHDHNGSAPMKLLAELACARAPTSTSSEDTTNNTRNHQSAKMVAAAVAAAAAAAAAAKDTPISTKRPVKTIISKSSFTKKTRNPIKELFERKKEINDRKELERSKAALVESNVQKQRKSKKNKKQSEFPLIRRNEHYGGMVEKKKRRGSLDRKGDSDRIKDVYEFDEEESQITPTLGSVMSYRNQVDKGPETNWSKTKNIDEDLDSILENGKTNYITNTKLDAIIHRKFQELEKFAPKTKGALKSFQSEEQQRSAESITVTGPMDEFVERKQQRIKRPVEQSVKQSGKIKKRSKSSKKRVRNAWYENDSSDEFRTAAKTEDIGVGISKSQRSCSKGKQNLFAELSTSSDSEYERNNVDYVTANEQRSLKTRKNLKKLFDADIEKVDNQRIVNESEFDNEDQIANNWNQMQEDAVKNDHDAAKSESEMSDHSLVIDERKTDEARNSDDDADNQYNRTFELDDLYREDSSDAETEVEENEELTIEARNKAGTQVLDKNATLQTKITATNAKNACSTENELISLEEALNLLDQPDNLDSKTKNGRVKNNIVNGTTDEVSNDEINQETQDRRLSPVEMRDEREEADDDVPVLPEKLSSNEKPQKESDHNLPLHVFLSRKVQESKKRKQQQLDKLREEQERILMDFQPTRRQRKCAIGKQGLLAEISSSDEESYIRDNSRKGNDHDKSRKKRESKEKRKERYLEKKHEQMIAKEQKAIEEEILREVGKKKEILALNENDVSTNAVERVVSGQIQKKKHQTKEKHKKGGDENIKENAMYIGEPSLDDSEDNRNKLNLDFSEQNNTETNDNPSSISPKRKKLSKSPAKSKKVLKPENGKISPSKKSKEATAEKSKKTSANNKDSKERKSSNGKHDSGDEELKTTKSWNKVEEGVGVAIGRRKRTAALQLYYWSSSSDEEEVPEPLPAPEEEEDDRQEQHGWIVGDSHKRMITMLAMEKQLKEKRRRSEDEFEPGKAKSKKHRNSTS</sequence>
<feature type="compositionally biased region" description="Basic and acidic residues" evidence="2">
    <location>
        <begin position="3661"/>
        <end position="3680"/>
    </location>
</feature>
<feature type="compositionally biased region" description="Basic and acidic residues" evidence="2">
    <location>
        <begin position="5309"/>
        <end position="5319"/>
    </location>
</feature>
<feature type="compositionally biased region" description="Basic and acidic residues" evidence="2">
    <location>
        <begin position="2783"/>
        <end position="2793"/>
    </location>
</feature>
<keyword evidence="1" id="KW-0863">Zinc-finger</keyword>
<feature type="compositionally biased region" description="Basic and acidic residues" evidence="2">
    <location>
        <begin position="5429"/>
        <end position="5439"/>
    </location>
</feature>
<feature type="compositionally biased region" description="Basic and acidic residues" evidence="2">
    <location>
        <begin position="4884"/>
        <end position="4917"/>
    </location>
</feature>
<feature type="compositionally biased region" description="Polar residues" evidence="2">
    <location>
        <begin position="4716"/>
        <end position="4731"/>
    </location>
</feature>
<feature type="compositionally biased region" description="Polar residues" evidence="2">
    <location>
        <begin position="1772"/>
        <end position="1785"/>
    </location>
</feature>
<feature type="region of interest" description="Disordered" evidence="2">
    <location>
        <begin position="569"/>
        <end position="648"/>
    </location>
</feature>
<feature type="compositionally biased region" description="Basic and acidic residues" evidence="2">
    <location>
        <begin position="184"/>
        <end position="200"/>
    </location>
</feature>
<organism evidence="4 5">
    <name type="scientific">Cardiocondyla obscurior</name>
    <dbReference type="NCBI Taxonomy" id="286306"/>
    <lineage>
        <taxon>Eukaryota</taxon>
        <taxon>Metazoa</taxon>
        <taxon>Ecdysozoa</taxon>
        <taxon>Arthropoda</taxon>
        <taxon>Hexapoda</taxon>
        <taxon>Insecta</taxon>
        <taxon>Pterygota</taxon>
        <taxon>Neoptera</taxon>
        <taxon>Endopterygota</taxon>
        <taxon>Hymenoptera</taxon>
        <taxon>Apocrita</taxon>
        <taxon>Aculeata</taxon>
        <taxon>Formicoidea</taxon>
        <taxon>Formicidae</taxon>
        <taxon>Myrmicinae</taxon>
        <taxon>Cardiocondyla</taxon>
    </lineage>
</organism>
<feature type="compositionally biased region" description="Low complexity" evidence="2">
    <location>
        <begin position="92"/>
        <end position="101"/>
    </location>
</feature>
<feature type="compositionally biased region" description="Low complexity" evidence="2">
    <location>
        <begin position="692"/>
        <end position="711"/>
    </location>
</feature>
<feature type="region of interest" description="Disordered" evidence="2">
    <location>
        <begin position="3119"/>
        <end position="3167"/>
    </location>
</feature>
<feature type="compositionally biased region" description="Polar residues" evidence="2">
    <location>
        <begin position="3253"/>
        <end position="3265"/>
    </location>
</feature>
<feature type="compositionally biased region" description="Polar residues" evidence="2">
    <location>
        <begin position="1448"/>
        <end position="1467"/>
    </location>
</feature>
<feature type="compositionally biased region" description="Basic residues" evidence="2">
    <location>
        <begin position="4758"/>
        <end position="4772"/>
    </location>
</feature>
<feature type="region of interest" description="Disordered" evidence="2">
    <location>
        <begin position="4400"/>
        <end position="4455"/>
    </location>
</feature>
<feature type="region of interest" description="Disordered" evidence="2">
    <location>
        <begin position="5421"/>
        <end position="5450"/>
    </location>
</feature>
<feature type="compositionally biased region" description="Basic residues" evidence="2">
    <location>
        <begin position="5220"/>
        <end position="5232"/>
    </location>
</feature>
<feature type="compositionally biased region" description="Polar residues" evidence="2">
    <location>
        <begin position="2649"/>
        <end position="2665"/>
    </location>
</feature>
<evidence type="ECO:0000313" key="4">
    <source>
        <dbReference type="EMBL" id="KAL0106420.1"/>
    </source>
</evidence>
<feature type="compositionally biased region" description="Polar residues" evidence="2">
    <location>
        <begin position="3872"/>
        <end position="3882"/>
    </location>
</feature>
<feature type="compositionally biased region" description="Basic and acidic residues" evidence="2">
    <location>
        <begin position="3817"/>
        <end position="3857"/>
    </location>
</feature>
<keyword evidence="1" id="KW-0862">Zinc</keyword>
<feature type="region of interest" description="Disordered" evidence="2">
    <location>
        <begin position="2486"/>
        <end position="2680"/>
    </location>
</feature>
<feature type="region of interest" description="Disordered" evidence="2">
    <location>
        <begin position="5132"/>
        <end position="5174"/>
    </location>
</feature>
<dbReference type="EMBL" id="JADYXP020000018">
    <property type="protein sequence ID" value="KAL0106420.1"/>
    <property type="molecule type" value="Genomic_DNA"/>
</dbReference>
<feature type="compositionally biased region" description="Polar residues" evidence="2">
    <location>
        <begin position="1286"/>
        <end position="1296"/>
    </location>
</feature>
<feature type="compositionally biased region" description="Polar residues" evidence="2">
    <location>
        <begin position="1685"/>
        <end position="1696"/>
    </location>
</feature>
<feature type="region of interest" description="Disordered" evidence="2">
    <location>
        <begin position="3809"/>
        <end position="3891"/>
    </location>
</feature>
<dbReference type="InterPro" id="IPR017956">
    <property type="entry name" value="AT_hook_DNA-bd_motif"/>
</dbReference>
<feature type="region of interest" description="Disordered" evidence="2">
    <location>
        <begin position="737"/>
        <end position="763"/>
    </location>
</feature>
<feature type="compositionally biased region" description="Basic and acidic residues" evidence="2">
    <location>
        <begin position="3713"/>
        <end position="3740"/>
    </location>
</feature>
<accession>A0AAW2EU82</accession>
<feature type="compositionally biased region" description="Basic and acidic residues" evidence="2">
    <location>
        <begin position="3962"/>
        <end position="3978"/>
    </location>
</feature>
<feature type="compositionally biased region" description="Low complexity" evidence="2">
    <location>
        <begin position="3643"/>
        <end position="3655"/>
    </location>
</feature>
<dbReference type="PROSITE" id="PS50157">
    <property type="entry name" value="ZINC_FINGER_C2H2_2"/>
    <property type="match status" value="2"/>
</dbReference>
<feature type="region of interest" description="Disordered" evidence="2">
    <location>
        <begin position="4060"/>
        <end position="4079"/>
    </location>
</feature>
<feature type="compositionally biased region" description="Basic and acidic residues" evidence="2">
    <location>
        <begin position="599"/>
        <end position="614"/>
    </location>
</feature>
<feature type="compositionally biased region" description="Basic and acidic residues" evidence="2">
    <location>
        <begin position="2384"/>
        <end position="2397"/>
    </location>
</feature>
<feature type="compositionally biased region" description="Polar residues" evidence="2">
    <location>
        <begin position="4348"/>
        <end position="4357"/>
    </location>
</feature>
<feature type="compositionally biased region" description="Basic and acidic residues" evidence="2">
    <location>
        <begin position="301"/>
        <end position="328"/>
    </location>
</feature>
<feature type="region of interest" description="Disordered" evidence="2">
    <location>
        <begin position="3956"/>
        <end position="4015"/>
    </location>
</feature>
<feature type="region of interest" description="Disordered" evidence="2">
    <location>
        <begin position="4743"/>
        <end position="4773"/>
    </location>
</feature>
<feature type="region of interest" description="Disordered" evidence="2">
    <location>
        <begin position="4096"/>
        <end position="4239"/>
    </location>
</feature>
<feature type="compositionally biased region" description="Basic and acidic residues" evidence="2">
    <location>
        <begin position="1367"/>
        <end position="1379"/>
    </location>
</feature>
<feature type="compositionally biased region" description="Polar residues" evidence="2">
    <location>
        <begin position="3325"/>
        <end position="3343"/>
    </location>
</feature>
<feature type="compositionally biased region" description="Polar residues" evidence="2">
    <location>
        <begin position="2625"/>
        <end position="2641"/>
    </location>
</feature>
<feature type="compositionally biased region" description="Basic and acidic residues" evidence="2">
    <location>
        <begin position="1697"/>
        <end position="1723"/>
    </location>
</feature>
<protein>
    <recommendedName>
        <fullName evidence="3">C2H2-type domain-containing protein</fullName>
    </recommendedName>
</protein>
<feature type="region of interest" description="Disordered" evidence="2">
    <location>
        <begin position="4884"/>
        <end position="4924"/>
    </location>
</feature>
<feature type="region of interest" description="Disordered" evidence="2">
    <location>
        <begin position="3295"/>
        <end position="3349"/>
    </location>
</feature>
<feature type="region of interest" description="Disordered" evidence="2">
    <location>
        <begin position="5215"/>
        <end position="5409"/>
    </location>
</feature>
<feature type="region of interest" description="Disordered" evidence="2">
    <location>
        <begin position="2988"/>
        <end position="3026"/>
    </location>
</feature>
<keyword evidence="1" id="KW-0479">Metal-binding</keyword>
<dbReference type="GO" id="GO:0003677">
    <property type="term" value="F:DNA binding"/>
    <property type="evidence" value="ECO:0007669"/>
    <property type="project" value="InterPro"/>
</dbReference>
<feature type="compositionally biased region" description="Acidic residues" evidence="2">
    <location>
        <begin position="4134"/>
        <end position="4151"/>
    </location>
</feature>
<feature type="compositionally biased region" description="Polar residues" evidence="2">
    <location>
        <begin position="1063"/>
        <end position="1072"/>
    </location>
</feature>
<feature type="compositionally biased region" description="Acidic residues" evidence="2">
    <location>
        <begin position="5380"/>
        <end position="5399"/>
    </location>
</feature>
<evidence type="ECO:0000313" key="5">
    <source>
        <dbReference type="Proteomes" id="UP001430953"/>
    </source>
</evidence>
<feature type="compositionally biased region" description="Basic and acidic residues" evidence="2">
    <location>
        <begin position="5139"/>
        <end position="5174"/>
    </location>
</feature>
<feature type="region of interest" description="Disordered" evidence="2">
    <location>
        <begin position="3227"/>
        <end position="3265"/>
    </location>
</feature>
<feature type="compositionally biased region" description="Basic and acidic residues" evidence="2">
    <location>
        <begin position="1190"/>
        <end position="1217"/>
    </location>
</feature>
<feature type="compositionally biased region" description="Polar residues" evidence="2">
    <location>
        <begin position="5264"/>
        <end position="5275"/>
    </location>
</feature>
<feature type="compositionally biased region" description="Basic and acidic residues" evidence="2">
    <location>
        <begin position="1"/>
        <end position="13"/>
    </location>
</feature>
<feature type="domain" description="C2H2-type" evidence="3">
    <location>
        <begin position="2847"/>
        <end position="2871"/>
    </location>
</feature>
<feature type="region of interest" description="Disordered" evidence="2">
    <location>
        <begin position="3184"/>
        <end position="3212"/>
    </location>
</feature>
<feature type="compositionally biased region" description="Basic residues" evidence="2">
    <location>
        <begin position="3240"/>
        <end position="3251"/>
    </location>
</feature>
<feature type="region of interest" description="Disordered" evidence="2">
    <location>
        <begin position="3586"/>
        <end position="3779"/>
    </location>
</feature>
<dbReference type="SMART" id="SM00384">
    <property type="entry name" value="AT_hook"/>
    <property type="match status" value="3"/>
</dbReference>
<feature type="region of interest" description="Disordered" evidence="2">
    <location>
        <begin position="174"/>
        <end position="273"/>
    </location>
</feature>
<dbReference type="PROSITE" id="PS00028">
    <property type="entry name" value="ZINC_FINGER_C2H2_1"/>
    <property type="match status" value="3"/>
</dbReference>
<dbReference type="SMART" id="SM00355">
    <property type="entry name" value="ZnF_C2H2"/>
    <property type="match status" value="6"/>
</dbReference>
<feature type="region of interest" description="Disordered" evidence="2">
    <location>
        <begin position="5002"/>
        <end position="5099"/>
    </location>
</feature>
<feature type="compositionally biased region" description="Basic and acidic residues" evidence="2">
    <location>
        <begin position="5035"/>
        <end position="5049"/>
    </location>
</feature>
<proteinExistence type="predicted"/>
<feature type="compositionally biased region" description="Basic and acidic residues" evidence="2">
    <location>
        <begin position="145"/>
        <end position="159"/>
    </location>
</feature>
<reference evidence="4 5" key="1">
    <citation type="submission" date="2023-03" db="EMBL/GenBank/DDBJ databases">
        <title>High recombination rates correlate with genetic variation in Cardiocondyla obscurior ants.</title>
        <authorList>
            <person name="Errbii M."/>
        </authorList>
    </citation>
    <scope>NUCLEOTIDE SEQUENCE [LARGE SCALE GENOMIC DNA]</scope>
    <source>
        <strain evidence="4">Alpha-2009</strain>
        <tissue evidence="4">Whole body</tissue>
    </source>
</reference>
<feature type="compositionally biased region" description="Basic residues" evidence="2">
    <location>
        <begin position="1489"/>
        <end position="1498"/>
    </location>
</feature>
<feature type="compositionally biased region" description="Basic and acidic residues" evidence="2">
    <location>
        <begin position="740"/>
        <end position="751"/>
    </location>
</feature>
<feature type="region of interest" description="Disordered" evidence="2">
    <location>
        <begin position="1043"/>
        <end position="1073"/>
    </location>
</feature>
<gene>
    <name evidence="4" type="ORF">PUN28_016266</name>
</gene>
<feature type="compositionally biased region" description="Basic and acidic residues" evidence="2">
    <location>
        <begin position="2598"/>
        <end position="2624"/>
    </location>
</feature>
<feature type="compositionally biased region" description="Low complexity" evidence="2">
    <location>
        <begin position="49"/>
        <end position="61"/>
    </location>
</feature>
<feature type="region of interest" description="Disordered" evidence="2">
    <location>
        <begin position="2384"/>
        <end position="2417"/>
    </location>
</feature>
<dbReference type="Proteomes" id="UP001430953">
    <property type="component" value="Unassembled WGS sequence"/>
</dbReference>
<feature type="compositionally biased region" description="Polar residues" evidence="2">
    <location>
        <begin position="3998"/>
        <end position="4015"/>
    </location>
</feature>
<feature type="compositionally biased region" description="Basic and acidic residues" evidence="2">
    <location>
        <begin position="1297"/>
        <end position="1312"/>
    </location>
</feature>
<feature type="compositionally biased region" description="Basic and acidic residues" evidence="2">
    <location>
        <begin position="3749"/>
        <end position="3760"/>
    </location>
</feature>
<feature type="region of interest" description="Disordered" evidence="2">
    <location>
        <begin position="2783"/>
        <end position="2818"/>
    </location>
</feature>
<feature type="domain" description="C2H2-type" evidence="3">
    <location>
        <begin position="548"/>
        <end position="576"/>
    </location>
</feature>
<feature type="region of interest" description="Disordered" evidence="2">
    <location>
        <begin position="3520"/>
        <end position="3539"/>
    </location>
</feature>
<feature type="compositionally biased region" description="Basic and acidic residues" evidence="2">
    <location>
        <begin position="3295"/>
        <end position="3305"/>
    </location>
</feature>
<feature type="compositionally biased region" description="Basic and acidic residues" evidence="2">
    <location>
        <begin position="3227"/>
        <end position="3239"/>
    </location>
</feature>
<feature type="compositionally biased region" description="Basic and acidic residues" evidence="2">
    <location>
        <begin position="2214"/>
        <end position="2227"/>
    </location>
</feature>